<dbReference type="InterPro" id="IPR050643">
    <property type="entry name" value="Periplasmic_pilus_chap"/>
</dbReference>
<dbReference type="PRINTS" id="PR00969">
    <property type="entry name" value="CHAPERONPILI"/>
</dbReference>
<dbReference type="Proteomes" id="UP000507979">
    <property type="component" value="Unassembled WGS sequence"/>
</dbReference>
<protein>
    <submittedName>
        <fullName evidence="12">Putative fimbrial chaperone YadV</fullName>
    </submittedName>
</protein>
<evidence type="ECO:0000256" key="3">
    <source>
        <dbReference type="ARBA" id="ARBA00022558"/>
    </source>
</evidence>
<evidence type="ECO:0000256" key="1">
    <source>
        <dbReference type="ARBA" id="ARBA00004418"/>
    </source>
</evidence>
<evidence type="ECO:0000256" key="5">
    <source>
        <dbReference type="ARBA" id="ARBA00022764"/>
    </source>
</evidence>
<evidence type="ECO:0000256" key="2">
    <source>
        <dbReference type="ARBA" id="ARBA00007399"/>
    </source>
</evidence>
<dbReference type="GO" id="GO:0030288">
    <property type="term" value="C:outer membrane-bounded periplasmic space"/>
    <property type="evidence" value="ECO:0007669"/>
    <property type="project" value="InterPro"/>
</dbReference>
<dbReference type="EMBL" id="CADIJR010000017">
    <property type="protein sequence ID" value="CAB3644409.1"/>
    <property type="molecule type" value="Genomic_DNA"/>
</dbReference>
<sequence>MRTFLFRSLAFAAAALASISIPAVASVVISGTRVVYPAGDQEVTVKLSNEGKTPALVQVWADSGDADAAPSEASAPFLITPPVSRIDPEKGQTLRVAYTGEPLPQDRESVFWLNVLEIPPKPSDAQTANHLQFAFRSRIKVFFRPGQLPGQAVDAPAQAVWSLDGEAGGYVLSVHNPSAYHVTFTTIQAAAGGEKALFDDGLMVAPGETRRVPLKGRLTAPAGVQVRYEVVNDYGGLVTGEASTRPRVMH</sequence>
<feature type="chain" id="PRO_5026976840" evidence="9">
    <location>
        <begin position="26"/>
        <end position="250"/>
    </location>
</feature>
<name>A0A6J5AF64_9BURK</name>
<dbReference type="Gene3D" id="2.60.40.10">
    <property type="entry name" value="Immunoglobulins"/>
    <property type="match status" value="2"/>
</dbReference>
<keyword evidence="7" id="KW-0393">Immunoglobulin domain</keyword>
<evidence type="ECO:0000256" key="9">
    <source>
        <dbReference type="SAM" id="SignalP"/>
    </source>
</evidence>
<gene>
    <name evidence="12" type="primary">yadV</name>
    <name evidence="12" type="ORF">LMG26845_02324</name>
</gene>
<feature type="domain" description="Pili assembly chaperone N-terminal" evidence="10">
    <location>
        <begin position="26"/>
        <end position="148"/>
    </location>
</feature>
<evidence type="ECO:0000256" key="8">
    <source>
        <dbReference type="RuleBase" id="RU003918"/>
    </source>
</evidence>
<comment type="similarity">
    <text evidence="2 8">Belongs to the periplasmic pilus chaperone family.</text>
</comment>
<organism evidence="12 13">
    <name type="scientific">Achromobacter insuavis</name>
    <dbReference type="NCBI Taxonomy" id="1287735"/>
    <lineage>
        <taxon>Bacteria</taxon>
        <taxon>Pseudomonadati</taxon>
        <taxon>Pseudomonadota</taxon>
        <taxon>Betaproteobacteria</taxon>
        <taxon>Burkholderiales</taxon>
        <taxon>Alcaligenaceae</taxon>
        <taxon>Achromobacter</taxon>
    </lineage>
</organism>
<keyword evidence="13" id="KW-1185">Reference proteome</keyword>
<dbReference type="Pfam" id="PF02753">
    <property type="entry name" value="PapD_C"/>
    <property type="match status" value="1"/>
</dbReference>
<keyword evidence="5" id="KW-0574">Periplasm</keyword>
<dbReference type="InterPro" id="IPR013783">
    <property type="entry name" value="Ig-like_fold"/>
</dbReference>
<dbReference type="InterPro" id="IPR016148">
    <property type="entry name" value="Pili_assmbl_chaperone_C"/>
</dbReference>
<dbReference type="SUPFAM" id="SSF49354">
    <property type="entry name" value="PapD-like"/>
    <property type="match status" value="1"/>
</dbReference>
<dbReference type="InterPro" id="IPR001829">
    <property type="entry name" value="Pili_assmbl_chaperone_bac"/>
</dbReference>
<evidence type="ECO:0000256" key="7">
    <source>
        <dbReference type="ARBA" id="ARBA00023319"/>
    </source>
</evidence>
<dbReference type="SUPFAM" id="SSF49584">
    <property type="entry name" value="Periplasmic chaperone C-domain"/>
    <property type="match status" value="1"/>
</dbReference>
<proteinExistence type="inferred from homology"/>
<evidence type="ECO:0000313" key="13">
    <source>
        <dbReference type="Proteomes" id="UP000507979"/>
    </source>
</evidence>
<dbReference type="FunFam" id="2.60.40.10:FF:000458">
    <property type="entry name" value="Molecular chaperone FimC"/>
    <property type="match status" value="1"/>
</dbReference>
<keyword evidence="3" id="KW-1029">Fimbrium biogenesis</keyword>
<keyword evidence="6 8" id="KW-0143">Chaperone</keyword>
<feature type="signal peptide" evidence="9">
    <location>
        <begin position="1"/>
        <end position="25"/>
    </location>
</feature>
<evidence type="ECO:0000259" key="11">
    <source>
        <dbReference type="Pfam" id="PF02753"/>
    </source>
</evidence>
<accession>A0A6J5AF64</accession>
<evidence type="ECO:0000256" key="6">
    <source>
        <dbReference type="ARBA" id="ARBA00023186"/>
    </source>
</evidence>
<dbReference type="InterPro" id="IPR036316">
    <property type="entry name" value="Pili_assmbl_chap_C_dom_sf"/>
</dbReference>
<feature type="domain" description="Pili assembly chaperone C-terminal" evidence="11">
    <location>
        <begin position="174"/>
        <end position="238"/>
    </location>
</feature>
<dbReference type="InterPro" id="IPR016147">
    <property type="entry name" value="Pili_assmbl_chaperone_N"/>
</dbReference>
<dbReference type="AlphaFoldDB" id="A0A6J5AF64"/>
<dbReference type="PANTHER" id="PTHR30251:SF2">
    <property type="entry name" value="FIMBRIAL CHAPERONE YADV-RELATED"/>
    <property type="match status" value="1"/>
</dbReference>
<dbReference type="InterPro" id="IPR018046">
    <property type="entry name" value="Pili_assmbl_chaperone_CS"/>
</dbReference>
<evidence type="ECO:0000256" key="4">
    <source>
        <dbReference type="ARBA" id="ARBA00022729"/>
    </source>
</evidence>
<evidence type="ECO:0000313" key="12">
    <source>
        <dbReference type="EMBL" id="CAB3644409.1"/>
    </source>
</evidence>
<reference evidence="12 13" key="1">
    <citation type="submission" date="2020-04" db="EMBL/GenBank/DDBJ databases">
        <authorList>
            <person name="De Canck E."/>
        </authorList>
    </citation>
    <scope>NUCLEOTIDE SEQUENCE [LARGE SCALE GENOMIC DNA]</scope>
    <source>
        <strain evidence="12 13">LMG 26845</strain>
    </source>
</reference>
<dbReference type="Pfam" id="PF00345">
    <property type="entry name" value="PapD_N"/>
    <property type="match status" value="1"/>
</dbReference>
<dbReference type="PROSITE" id="PS00635">
    <property type="entry name" value="PILI_CHAPERONE"/>
    <property type="match status" value="1"/>
</dbReference>
<evidence type="ECO:0000259" key="10">
    <source>
        <dbReference type="Pfam" id="PF00345"/>
    </source>
</evidence>
<dbReference type="InterPro" id="IPR008962">
    <property type="entry name" value="PapD-like_sf"/>
</dbReference>
<comment type="subcellular location">
    <subcellularLocation>
        <location evidence="1 8">Periplasm</location>
    </subcellularLocation>
</comment>
<keyword evidence="4 9" id="KW-0732">Signal</keyword>
<dbReference type="PANTHER" id="PTHR30251">
    <property type="entry name" value="PILUS ASSEMBLY CHAPERONE"/>
    <property type="match status" value="1"/>
</dbReference>
<dbReference type="GO" id="GO:0071555">
    <property type="term" value="P:cell wall organization"/>
    <property type="evidence" value="ECO:0007669"/>
    <property type="project" value="InterPro"/>
</dbReference>